<dbReference type="SUPFAM" id="SSF55931">
    <property type="entry name" value="Glutamine synthetase/guanido kinase"/>
    <property type="match status" value="1"/>
</dbReference>
<dbReference type="Gene3D" id="3.30.590.20">
    <property type="match status" value="1"/>
</dbReference>
<proteinExistence type="inferred from homology"/>
<dbReference type="EMBL" id="PYXZ01000007">
    <property type="protein sequence ID" value="PUA80157.1"/>
    <property type="molecule type" value="Genomic_DNA"/>
</dbReference>
<evidence type="ECO:0000256" key="2">
    <source>
        <dbReference type="ARBA" id="ARBA00022741"/>
    </source>
</evidence>
<feature type="compositionally biased region" description="Low complexity" evidence="6">
    <location>
        <begin position="11"/>
        <end position="23"/>
    </location>
</feature>
<protein>
    <recommendedName>
        <fullName evidence="5">Putative glutamate--cysteine ligase 2</fullName>
        <ecNumber evidence="5">6.3.2.2</ecNumber>
    </recommendedName>
    <alternativeName>
        <fullName evidence="5">Gamma-glutamylcysteine synthetase 2</fullName>
        <shortName evidence="5">GCS 2</shortName>
        <shortName evidence="5">Gamma-GCS 2</shortName>
    </alternativeName>
</protein>
<reference evidence="7 8" key="1">
    <citation type="submission" date="2018-03" db="EMBL/GenBank/DDBJ databases">
        <authorList>
            <person name="Keele B.F."/>
        </authorList>
    </citation>
    <scope>NUCLEOTIDE SEQUENCE [LARGE SCALE GENOMIC DNA]</scope>
    <source>
        <strain evidence="7 8">IB-3</strain>
    </source>
</reference>
<dbReference type="GO" id="GO:0005524">
    <property type="term" value="F:ATP binding"/>
    <property type="evidence" value="ECO:0007669"/>
    <property type="project" value="UniProtKB-KW"/>
</dbReference>
<evidence type="ECO:0000313" key="7">
    <source>
        <dbReference type="EMBL" id="PUA80157.1"/>
    </source>
</evidence>
<dbReference type="EC" id="6.3.2.2" evidence="5"/>
<dbReference type="InterPro" id="IPR011793">
    <property type="entry name" value="YbdK"/>
</dbReference>
<dbReference type="PANTHER" id="PTHR36510:SF1">
    <property type="entry name" value="GLUTAMATE--CYSTEINE LIGASE 2-RELATED"/>
    <property type="match status" value="1"/>
</dbReference>
<sequence length="383" mass="40652">MDDGALEALGPPAAVPSAGPVTVPDHRPGGDFTVGVEEELMLVDDEGVLLGRAAVDVVDRLRASDPAAGIVTGEIYADQVELNSLVCAGAEDVLRSVRVLRGRLCAAGARTMAVGVHPTAALGTAVLTTSPRYDAILEEYAGLLRTPTAALQVHVGVPDATTAMLAYRGLRARMPLLRALAAASPFWHGVDSGLASTRSAILRSYPRTTVPPLLRSWEEYVARTTALMRAAEASDHTFVWWDLRPRPLLGTLEVRVMDAQWSLSRVGGLTALVQGIARRTATCPDRGDLSDDVLAVNDHQVARHGLEARVADLDGVVRPLREVAARVLAEVRAELAPDGLDAPLDDLDELLAGQTEPERQRRLVASDGLPGLLADLVGRTARG</sequence>
<keyword evidence="2 5" id="KW-0547">Nucleotide-binding</keyword>
<dbReference type="InterPro" id="IPR006336">
    <property type="entry name" value="GCS2"/>
</dbReference>
<dbReference type="PANTHER" id="PTHR36510">
    <property type="entry name" value="GLUTAMATE--CYSTEINE LIGASE 2-RELATED"/>
    <property type="match status" value="1"/>
</dbReference>
<feature type="region of interest" description="Disordered" evidence="6">
    <location>
        <begin position="1"/>
        <end position="24"/>
    </location>
</feature>
<evidence type="ECO:0000256" key="3">
    <source>
        <dbReference type="ARBA" id="ARBA00022840"/>
    </source>
</evidence>
<dbReference type="GO" id="GO:0004357">
    <property type="term" value="F:glutamate-cysteine ligase activity"/>
    <property type="evidence" value="ECO:0007669"/>
    <property type="project" value="UniProtKB-EC"/>
</dbReference>
<dbReference type="HAMAP" id="MF_01609">
    <property type="entry name" value="Glu_cys_ligase_2"/>
    <property type="match status" value="1"/>
</dbReference>
<organism evidence="7 8">
    <name type="scientific">Nocardioides currus</name>
    <dbReference type="NCBI Taxonomy" id="2133958"/>
    <lineage>
        <taxon>Bacteria</taxon>
        <taxon>Bacillati</taxon>
        <taxon>Actinomycetota</taxon>
        <taxon>Actinomycetes</taxon>
        <taxon>Propionibacteriales</taxon>
        <taxon>Nocardioidaceae</taxon>
        <taxon>Nocardioides</taxon>
    </lineage>
</organism>
<gene>
    <name evidence="7" type="ORF">C7S10_16595</name>
</gene>
<name>A0A2R7YUS1_9ACTN</name>
<comment type="similarity">
    <text evidence="5">Belongs to the glutamate--cysteine ligase type 2 family. YbdK subfamily.</text>
</comment>
<evidence type="ECO:0000313" key="8">
    <source>
        <dbReference type="Proteomes" id="UP000244867"/>
    </source>
</evidence>
<dbReference type="NCBIfam" id="TIGR02050">
    <property type="entry name" value="gshA_cyan_rel"/>
    <property type="match status" value="1"/>
</dbReference>
<dbReference type="OrthoDB" id="9769628at2"/>
<evidence type="ECO:0000256" key="4">
    <source>
        <dbReference type="ARBA" id="ARBA00048819"/>
    </source>
</evidence>
<keyword evidence="1 5" id="KW-0436">Ligase</keyword>
<keyword evidence="8" id="KW-1185">Reference proteome</keyword>
<comment type="function">
    <text evidence="5">ATP-dependent carboxylate-amine ligase which exhibits weak glutamate--cysteine ligase activity.</text>
</comment>
<evidence type="ECO:0000256" key="5">
    <source>
        <dbReference type="HAMAP-Rule" id="MF_01609"/>
    </source>
</evidence>
<dbReference type="InterPro" id="IPR050141">
    <property type="entry name" value="GCL_type2/YbdK_subfam"/>
</dbReference>
<dbReference type="Pfam" id="PF04107">
    <property type="entry name" value="GCS2"/>
    <property type="match status" value="1"/>
</dbReference>
<comment type="catalytic activity">
    <reaction evidence="4 5">
        <text>L-cysteine + L-glutamate + ATP = gamma-L-glutamyl-L-cysteine + ADP + phosphate + H(+)</text>
        <dbReference type="Rhea" id="RHEA:13285"/>
        <dbReference type="ChEBI" id="CHEBI:15378"/>
        <dbReference type="ChEBI" id="CHEBI:29985"/>
        <dbReference type="ChEBI" id="CHEBI:30616"/>
        <dbReference type="ChEBI" id="CHEBI:35235"/>
        <dbReference type="ChEBI" id="CHEBI:43474"/>
        <dbReference type="ChEBI" id="CHEBI:58173"/>
        <dbReference type="ChEBI" id="CHEBI:456216"/>
        <dbReference type="EC" id="6.3.2.2"/>
    </reaction>
</comment>
<dbReference type="InterPro" id="IPR014746">
    <property type="entry name" value="Gln_synth/guanido_kin_cat_dom"/>
</dbReference>
<dbReference type="AlphaFoldDB" id="A0A2R7YUS1"/>
<dbReference type="GO" id="GO:0042398">
    <property type="term" value="P:modified amino acid biosynthetic process"/>
    <property type="evidence" value="ECO:0007669"/>
    <property type="project" value="InterPro"/>
</dbReference>
<keyword evidence="3 5" id="KW-0067">ATP-binding</keyword>
<dbReference type="Proteomes" id="UP000244867">
    <property type="component" value="Unassembled WGS sequence"/>
</dbReference>
<accession>A0A2R7YUS1</accession>
<evidence type="ECO:0000256" key="6">
    <source>
        <dbReference type="SAM" id="MobiDB-lite"/>
    </source>
</evidence>
<evidence type="ECO:0000256" key="1">
    <source>
        <dbReference type="ARBA" id="ARBA00022598"/>
    </source>
</evidence>
<comment type="caution">
    <text evidence="7">The sequence shown here is derived from an EMBL/GenBank/DDBJ whole genome shotgun (WGS) entry which is preliminary data.</text>
</comment>